<evidence type="ECO:0000313" key="2">
    <source>
        <dbReference type="EMBL" id="ARI78332.1"/>
    </source>
</evidence>
<dbReference type="InterPro" id="IPR036513">
    <property type="entry name" value="STAS_dom_sf"/>
</dbReference>
<dbReference type="SUPFAM" id="SSF52091">
    <property type="entry name" value="SpoIIaa-like"/>
    <property type="match status" value="1"/>
</dbReference>
<dbReference type="EMBL" id="CP020772">
    <property type="protein sequence ID" value="ARI78332.1"/>
    <property type="molecule type" value="Genomic_DNA"/>
</dbReference>
<dbReference type="Gene3D" id="3.30.750.24">
    <property type="entry name" value="STAS domain"/>
    <property type="match status" value="1"/>
</dbReference>
<sequence length="230" mass="26570">MIFRDALDSLDEGILITDVNDEVVYMNPAYGHLFQLQACTANMKDHFELLNSSFSRLDQVELEQELTVVVRFQEQIYQLYKRQLSDNGETYLLYRLIDVTPQEKLKEQYNQVIEEMVVHVMKINKGYALIYLPPLYSEDLKIILLERVPLACQNQHITKLALYLSSISEMDPGWPGLLEKLTKTLKLLGVEVVLAGIRPSFVLQVTRAGIRFNHVRTFLDLEQATAYLSK</sequence>
<evidence type="ECO:0000259" key="1">
    <source>
        <dbReference type="PROSITE" id="PS50801"/>
    </source>
</evidence>
<dbReference type="KEGG" id="hmn:HM131_16475"/>
<dbReference type="STRING" id="402384.HM131_16475"/>
<organism evidence="2 3">
    <name type="scientific">Halobacillus mangrovi</name>
    <dbReference type="NCBI Taxonomy" id="402384"/>
    <lineage>
        <taxon>Bacteria</taxon>
        <taxon>Bacillati</taxon>
        <taxon>Bacillota</taxon>
        <taxon>Bacilli</taxon>
        <taxon>Bacillales</taxon>
        <taxon>Bacillaceae</taxon>
        <taxon>Halobacillus</taxon>
    </lineage>
</organism>
<dbReference type="AlphaFoldDB" id="A0A1W5ZYG8"/>
<dbReference type="Pfam" id="PF13188">
    <property type="entry name" value="PAS_8"/>
    <property type="match status" value="1"/>
</dbReference>
<dbReference type="InterPro" id="IPR002645">
    <property type="entry name" value="STAS_dom"/>
</dbReference>
<proteinExistence type="predicted"/>
<name>A0A1W5ZYG8_9BACI</name>
<dbReference type="PROSITE" id="PS50801">
    <property type="entry name" value="STAS"/>
    <property type="match status" value="1"/>
</dbReference>
<dbReference type="Gene3D" id="3.30.450.20">
    <property type="entry name" value="PAS domain"/>
    <property type="match status" value="1"/>
</dbReference>
<feature type="domain" description="STAS" evidence="1">
    <location>
        <begin position="97"/>
        <end position="228"/>
    </location>
</feature>
<dbReference type="Pfam" id="PF01740">
    <property type="entry name" value="STAS"/>
    <property type="match status" value="1"/>
</dbReference>
<dbReference type="InterPro" id="IPR000014">
    <property type="entry name" value="PAS"/>
</dbReference>
<dbReference type="SUPFAM" id="SSF55785">
    <property type="entry name" value="PYP-like sensor domain (PAS domain)"/>
    <property type="match status" value="1"/>
</dbReference>
<dbReference type="InterPro" id="IPR035965">
    <property type="entry name" value="PAS-like_dom_sf"/>
</dbReference>
<protein>
    <recommendedName>
        <fullName evidence="1">STAS domain-containing protein</fullName>
    </recommendedName>
</protein>
<accession>A0A1W5ZYG8</accession>
<keyword evidence="3" id="KW-1185">Reference proteome</keyword>
<dbReference type="RefSeq" id="WP_085030791.1">
    <property type="nucleotide sequence ID" value="NZ_CP020772.1"/>
</dbReference>
<gene>
    <name evidence="2" type="ORF">HM131_16475</name>
</gene>
<dbReference type="Proteomes" id="UP000192527">
    <property type="component" value="Chromosome"/>
</dbReference>
<reference evidence="2 3" key="1">
    <citation type="submission" date="2017-04" db="EMBL/GenBank/DDBJ databases">
        <title>The whole genome sequencing and assembly of Halobacillus mangrovi strain.</title>
        <authorList>
            <person name="Lee S.-J."/>
            <person name="Park M.-K."/>
            <person name="Kim J.-Y."/>
            <person name="Lee Y.-J."/>
            <person name="Yi H."/>
            <person name="Bahn Y.-S."/>
            <person name="Kim J.F."/>
            <person name="Lee D.-W."/>
        </authorList>
    </citation>
    <scope>NUCLEOTIDE SEQUENCE [LARGE SCALE GENOMIC DNA]</scope>
    <source>
        <strain evidence="2 3">KTB 131</strain>
    </source>
</reference>
<evidence type="ECO:0000313" key="3">
    <source>
        <dbReference type="Proteomes" id="UP000192527"/>
    </source>
</evidence>